<dbReference type="Proteomes" id="UP000195880">
    <property type="component" value="Chromosome"/>
</dbReference>
<dbReference type="AlphaFoldDB" id="A0A1Z1WHI5"/>
<protein>
    <submittedName>
        <fullName evidence="3">Uncharacterized protein</fullName>
    </submittedName>
</protein>
<feature type="transmembrane region" description="Helical" evidence="2">
    <location>
        <begin position="176"/>
        <end position="197"/>
    </location>
</feature>
<dbReference type="KEGG" id="salf:SMD44_05375"/>
<accession>A0A1Z1WHI5</accession>
<keyword evidence="4" id="KW-1185">Reference proteome</keyword>
<keyword evidence="2" id="KW-0472">Membrane</keyword>
<name>A0A1Z1WHI5_9ACTN</name>
<reference evidence="3 4" key="1">
    <citation type="submission" date="2017-05" db="EMBL/GenBank/DDBJ databases">
        <title>Streptomyces alboflavus Genome sequencing and assembly.</title>
        <authorList>
            <person name="Wang Y."/>
            <person name="Du B."/>
            <person name="Ding Y."/>
            <person name="Liu H."/>
            <person name="Hou Q."/>
            <person name="Liu K."/>
            <person name="Wang C."/>
            <person name="Yao L."/>
        </authorList>
    </citation>
    <scope>NUCLEOTIDE SEQUENCE [LARGE SCALE GENOMIC DNA]</scope>
    <source>
        <strain evidence="3 4">MDJK44</strain>
    </source>
</reference>
<feature type="transmembrane region" description="Helical" evidence="2">
    <location>
        <begin position="28"/>
        <end position="51"/>
    </location>
</feature>
<feature type="compositionally biased region" description="Pro residues" evidence="1">
    <location>
        <begin position="13"/>
        <end position="22"/>
    </location>
</feature>
<evidence type="ECO:0000313" key="4">
    <source>
        <dbReference type="Proteomes" id="UP000195880"/>
    </source>
</evidence>
<evidence type="ECO:0000256" key="2">
    <source>
        <dbReference type="SAM" id="Phobius"/>
    </source>
</evidence>
<feature type="transmembrane region" description="Helical" evidence="2">
    <location>
        <begin position="72"/>
        <end position="97"/>
    </location>
</feature>
<feature type="compositionally biased region" description="Low complexity" evidence="1">
    <location>
        <begin position="1"/>
        <end position="12"/>
    </location>
</feature>
<gene>
    <name evidence="3" type="ORF">SMD44_05375</name>
</gene>
<feature type="transmembrane region" description="Helical" evidence="2">
    <location>
        <begin position="117"/>
        <end position="138"/>
    </location>
</feature>
<keyword evidence="2" id="KW-0812">Transmembrane</keyword>
<keyword evidence="2" id="KW-1133">Transmembrane helix</keyword>
<proteinExistence type="predicted"/>
<dbReference type="EMBL" id="CP021748">
    <property type="protein sequence ID" value="ARX85906.1"/>
    <property type="molecule type" value="Genomic_DNA"/>
</dbReference>
<feature type="region of interest" description="Disordered" evidence="1">
    <location>
        <begin position="1"/>
        <end position="25"/>
    </location>
</feature>
<evidence type="ECO:0000313" key="3">
    <source>
        <dbReference type="EMBL" id="ARX85906.1"/>
    </source>
</evidence>
<organism evidence="3 4">
    <name type="scientific">Streptomyces alboflavus</name>
    <dbReference type="NCBI Taxonomy" id="67267"/>
    <lineage>
        <taxon>Bacteria</taxon>
        <taxon>Bacillati</taxon>
        <taxon>Actinomycetota</taxon>
        <taxon>Actinomycetes</taxon>
        <taxon>Kitasatosporales</taxon>
        <taxon>Streptomycetaceae</taxon>
        <taxon>Streptomyces</taxon>
    </lineage>
</organism>
<evidence type="ECO:0000256" key="1">
    <source>
        <dbReference type="SAM" id="MobiDB-lite"/>
    </source>
</evidence>
<sequence length="297" mass="32280">MRRPAPARGRVPAAPPEPPTPTSGPAEIVNSVVGAASFAGALMLYAGYIYTNAYFGYFHLDTFAVGFDTFELVVRSLSLAALPALEVLVLALLVPYLPRLLTALRVPPHQVRRLRAAGRAVARAHAVLIAAGAALLLLWRWIQPFAWTAPLLVAVGLLLGHTRAATPPGTAPPPPWRRTASLLAAGLFLIWVVALVAGERGRHDARADAGQLVRRVAVVVLSTDRLSFAPPGPAVEDLGRGTHYRYRYSGLRLLVERDQRYYVLPLDWHKSTGPTYIVKDDDDIRVELHPGTQPRLG</sequence>